<dbReference type="GO" id="GO:0042597">
    <property type="term" value="C:periplasmic space"/>
    <property type="evidence" value="ECO:0007669"/>
    <property type="project" value="UniProtKB-ARBA"/>
</dbReference>
<dbReference type="PIRSF" id="PIRSF002741">
    <property type="entry name" value="MppA"/>
    <property type="match status" value="1"/>
</dbReference>
<name>A0A375HXL4_9ACTN</name>
<proteinExistence type="predicted"/>
<dbReference type="RefSeq" id="WP_119714516.1">
    <property type="nucleotide sequence ID" value="NZ_OMOH01000001.1"/>
</dbReference>
<dbReference type="EMBL" id="OMOH01000001">
    <property type="protein sequence ID" value="SPF67234.1"/>
    <property type="molecule type" value="Genomic_DNA"/>
</dbReference>
<gene>
    <name evidence="3" type="ORF">PROPJV5_0246</name>
</gene>
<dbReference type="GO" id="GO:0043190">
    <property type="term" value="C:ATP-binding cassette (ABC) transporter complex"/>
    <property type="evidence" value="ECO:0007669"/>
    <property type="project" value="InterPro"/>
</dbReference>
<accession>A0A375HXL4</accession>
<dbReference type="Pfam" id="PF00496">
    <property type="entry name" value="SBP_bac_5"/>
    <property type="match status" value="1"/>
</dbReference>
<feature type="domain" description="Solute-binding protein family 5" evidence="2">
    <location>
        <begin position="81"/>
        <end position="426"/>
    </location>
</feature>
<dbReference type="InterPro" id="IPR030678">
    <property type="entry name" value="Peptide/Ni-bd"/>
</dbReference>
<evidence type="ECO:0000313" key="3">
    <source>
        <dbReference type="EMBL" id="SPF67234.1"/>
    </source>
</evidence>
<reference evidence="4" key="1">
    <citation type="submission" date="2018-02" db="EMBL/GenBank/DDBJ databases">
        <authorList>
            <person name="Hornung B."/>
        </authorList>
    </citation>
    <scope>NUCLEOTIDE SEQUENCE [LARGE SCALE GENOMIC DNA]</scope>
</reference>
<feature type="signal peptide" evidence="1">
    <location>
        <begin position="1"/>
        <end position="23"/>
    </location>
</feature>
<dbReference type="GO" id="GO:0015833">
    <property type="term" value="P:peptide transport"/>
    <property type="evidence" value="ECO:0007669"/>
    <property type="project" value="TreeGrafter"/>
</dbReference>
<dbReference type="GO" id="GO:1904680">
    <property type="term" value="F:peptide transmembrane transporter activity"/>
    <property type="evidence" value="ECO:0007669"/>
    <property type="project" value="TreeGrafter"/>
</dbReference>
<dbReference type="InterPro" id="IPR039424">
    <property type="entry name" value="SBP_5"/>
</dbReference>
<evidence type="ECO:0000256" key="1">
    <source>
        <dbReference type="SAM" id="SignalP"/>
    </source>
</evidence>
<dbReference type="InterPro" id="IPR000914">
    <property type="entry name" value="SBP_5_dom"/>
</dbReference>
<dbReference type="Gene3D" id="3.10.105.10">
    <property type="entry name" value="Dipeptide-binding Protein, Domain 3"/>
    <property type="match status" value="1"/>
</dbReference>
<dbReference type="Gene3D" id="3.40.190.10">
    <property type="entry name" value="Periplasmic binding protein-like II"/>
    <property type="match status" value="1"/>
</dbReference>
<dbReference type="PANTHER" id="PTHR30290">
    <property type="entry name" value="PERIPLASMIC BINDING COMPONENT OF ABC TRANSPORTER"/>
    <property type="match status" value="1"/>
</dbReference>
<keyword evidence="4" id="KW-1185">Reference proteome</keyword>
<evidence type="ECO:0000313" key="4">
    <source>
        <dbReference type="Proteomes" id="UP000265962"/>
    </source>
</evidence>
<dbReference type="PROSITE" id="PS51257">
    <property type="entry name" value="PROKAR_LIPOPROTEIN"/>
    <property type="match status" value="1"/>
</dbReference>
<protein>
    <submittedName>
        <fullName evidence="3">Solute-binding protein family 5 domain</fullName>
    </submittedName>
</protein>
<sequence>MKTSRRALLGAIGLAGLSGTALTGCFGDSDSTGSSSSRSERIRIACLSAPRSSLSPFSDDAYKLIAWSAAECLTVLDEEGTPQPNLATSWEQRSDTEWVFTLRDGVSFHDGTAFTAETAANSLTRAAEASPLPRVLTGVGLSASAEDGRLVVTTASPDPLLPNRMSSPSLCLLATAAYGADATDPIGYGTGAFMIAGLNGNASASLDRYEDYWGEKALLAGIDATFVPDGTARASALRTGEADIAEAVPIGQLGGIDEELIHEVRTSRTTSLYLNTASGPFADPAVRAAARAAIDAQTLIDKVFEGHADLPEGLFGPALGWAAQARGRVGFDDLLSSRAGAATDLNGQAVTLATYSDRSELPELAVQVQQMLESAGFTVTQDVREYQYMNKEILDGGFDAVILSRAMTIDTGDPVSTLASDFGTEGSFNIPLLKDSAVDQLIAAAGVIEPGEDRQDAIARAEAGVLARDAVIPLLHERSLQGEGSGVAECARDPQERLLVTSRTNVTR</sequence>
<evidence type="ECO:0000259" key="2">
    <source>
        <dbReference type="Pfam" id="PF00496"/>
    </source>
</evidence>
<dbReference type="AlphaFoldDB" id="A0A375HXL4"/>
<dbReference type="SUPFAM" id="SSF53850">
    <property type="entry name" value="Periplasmic binding protein-like II"/>
    <property type="match status" value="1"/>
</dbReference>
<dbReference type="PANTHER" id="PTHR30290:SF65">
    <property type="entry name" value="MONOACYL PHOSPHATIDYLINOSITOL TETRAMANNOSIDE-BINDING PROTEIN LPQW-RELATED"/>
    <property type="match status" value="1"/>
</dbReference>
<keyword evidence="1" id="KW-0732">Signal</keyword>
<dbReference type="OrthoDB" id="5243526at2"/>
<feature type="chain" id="PRO_5038816955" evidence="1">
    <location>
        <begin position="24"/>
        <end position="508"/>
    </location>
</feature>
<organism evidence="3 4">
    <name type="scientific">Propionibacterium ruminifibrarum</name>
    <dbReference type="NCBI Taxonomy" id="1962131"/>
    <lineage>
        <taxon>Bacteria</taxon>
        <taxon>Bacillati</taxon>
        <taxon>Actinomycetota</taxon>
        <taxon>Actinomycetes</taxon>
        <taxon>Propionibacteriales</taxon>
        <taxon>Propionibacteriaceae</taxon>
        <taxon>Propionibacterium</taxon>
    </lineage>
</organism>
<dbReference type="Proteomes" id="UP000265962">
    <property type="component" value="Unassembled WGS sequence"/>
</dbReference>